<dbReference type="AlphaFoldDB" id="A0A7H8RBC5"/>
<keyword evidence="2" id="KW-0472">Membrane</keyword>
<dbReference type="EMBL" id="CP055903">
    <property type="protein sequence ID" value="QKX63318.1"/>
    <property type="molecule type" value="Genomic_DNA"/>
</dbReference>
<feature type="compositionally biased region" description="Basic residues" evidence="1">
    <location>
        <begin position="14"/>
        <end position="24"/>
    </location>
</feature>
<dbReference type="KEGG" id="trg:TRUGW13939_10488"/>
<feature type="transmembrane region" description="Helical" evidence="2">
    <location>
        <begin position="682"/>
        <end position="701"/>
    </location>
</feature>
<evidence type="ECO:0000313" key="3">
    <source>
        <dbReference type="EMBL" id="QKX63318.1"/>
    </source>
</evidence>
<evidence type="ECO:0008006" key="5">
    <source>
        <dbReference type="Google" id="ProtNLM"/>
    </source>
</evidence>
<keyword evidence="2" id="KW-1133">Transmembrane helix</keyword>
<sequence length="906" mass="103580">MTLFHPSLEEKKEKALRKAKKNLKKQYDGGKHKVPFGRKFERPRMDDRQREIRMIELEDGKGNYRKRVYRNPLGEKTSKHPDLDTYYSTTREIPRRLVVQATEAAMNEARNDPHPRYWRQTKINGRAPFLIRLAEFCWNPLGLLEADEIEESDDDDDDDDNIYGKKKSEEKKPVAIRHLCMRILNWITSAFCILSFAWIIQFVLAAQIAATPWSDDDSADPYKEYDNVHWSWPQHAINRLDQAPDNPEHQSEIGRLSIPRLLRVKTSGKWKTKETRYLHDKATRMLPEYVLLSFSRANFPGRSVAFFEEYFDRVADTILAQENKKREIEGKHRIEAYWVDTHCVSKETEQKTTEDINTICDAVRCAKKVYIVLPAINTYELETWGQRIWTMPEVLLAVGKIAYCTCSPDVEETGELNSEIHDVDLNEFYDSFWHDTRPTEKDDEDVVGLLVKHYSGSLKLTDLQLFTCAVQALARRFTSERGKENPKTIEGYTTTDVAYAAMGLMAYRITPNKADDNFQAIARLSLVNDSNLLLERLVSLWPHQTGETTEQKNLVIDKNAAGSVDIMRNIANRDQYSTYLWDIHPLCNVVGIADEKYTPAVILDQCRAIPIRWKGFPKMKYVQDFNKLGATLSQTIVFWGSSLVALGFALFTSALSLEFSLLPYKNYNNNNSNNAQIPSVKMYLVGSAVFFGCAWVISWLSPRAVRQLCHSGSAGISCHLVGFEGIQSLHDIETSIFGNCDGRFSYAPSSNLFSEPLRAKHIRMGKEPKEGVDELKRIAKSLCKSPRDRLFTIVDTGDLTVTVIAAERPPVVALICGREGGMLRALLCSWRFDNNCLYRESVVRMRSSLEDQTTPMDWLKVSLASQGDVSREIVKHRIDEKRKQYSGPSPQIPLSTVKPHVSINGL</sequence>
<gene>
    <name evidence="3" type="ORF">TRUGW13939_10488</name>
</gene>
<evidence type="ECO:0000256" key="2">
    <source>
        <dbReference type="SAM" id="Phobius"/>
    </source>
</evidence>
<accession>A0A7H8RBC5</accession>
<name>A0A7H8RBC5_TALRU</name>
<evidence type="ECO:0000313" key="4">
    <source>
        <dbReference type="Proteomes" id="UP000509510"/>
    </source>
</evidence>
<feature type="transmembrane region" description="Helical" evidence="2">
    <location>
        <begin position="183"/>
        <end position="204"/>
    </location>
</feature>
<proteinExistence type="predicted"/>
<evidence type="ECO:0000256" key="1">
    <source>
        <dbReference type="SAM" id="MobiDB-lite"/>
    </source>
</evidence>
<feature type="region of interest" description="Disordered" evidence="1">
    <location>
        <begin position="1"/>
        <end position="38"/>
    </location>
</feature>
<keyword evidence="2" id="KW-0812">Transmembrane</keyword>
<reference evidence="4" key="1">
    <citation type="submission" date="2020-06" db="EMBL/GenBank/DDBJ databases">
        <title>A chromosome-scale genome assembly of Talaromyces rugulosus W13939.</title>
        <authorList>
            <person name="Wang B."/>
            <person name="Guo L."/>
            <person name="Ye K."/>
            <person name="Wang L."/>
        </authorList>
    </citation>
    <scope>NUCLEOTIDE SEQUENCE [LARGE SCALE GENOMIC DNA]</scope>
    <source>
        <strain evidence="4">W13939</strain>
    </source>
</reference>
<organism evidence="3 4">
    <name type="scientific">Talaromyces rugulosus</name>
    <name type="common">Penicillium rugulosum</name>
    <dbReference type="NCBI Taxonomy" id="121627"/>
    <lineage>
        <taxon>Eukaryota</taxon>
        <taxon>Fungi</taxon>
        <taxon>Dikarya</taxon>
        <taxon>Ascomycota</taxon>
        <taxon>Pezizomycotina</taxon>
        <taxon>Eurotiomycetes</taxon>
        <taxon>Eurotiomycetidae</taxon>
        <taxon>Eurotiales</taxon>
        <taxon>Trichocomaceae</taxon>
        <taxon>Talaromyces</taxon>
        <taxon>Talaromyces sect. Islandici</taxon>
    </lineage>
</organism>
<dbReference type="RefSeq" id="XP_035349492.1">
    <property type="nucleotide sequence ID" value="XM_035493599.1"/>
</dbReference>
<dbReference type="GeneID" id="55997967"/>
<feature type="transmembrane region" description="Helical" evidence="2">
    <location>
        <begin position="636"/>
        <end position="661"/>
    </location>
</feature>
<keyword evidence="4" id="KW-1185">Reference proteome</keyword>
<protein>
    <recommendedName>
        <fullName evidence="5">Heterokaryon incompatibility domain-containing protein</fullName>
    </recommendedName>
</protein>
<dbReference type="OrthoDB" id="2624308at2759"/>
<dbReference type="Proteomes" id="UP000509510">
    <property type="component" value="Chromosome VI"/>
</dbReference>